<proteinExistence type="predicted"/>
<gene>
    <name evidence="1" type="ORF">SAMN04488054_1301</name>
</gene>
<name>A0A1I4PPJ5_9BACI</name>
<dbReference type="EMBL" id="FOTY01000030">
    <property type="protein sequence ID" value="SFM29688.1"/>
    <property type="molecule type" value="Genomic_DNA"/>
</dbReference>
<dbReference type="AlphaFoldDB" id="A0A1I4PPJ5"/>
<keyword evidence="2" id="KW-1185">Reference proteome</keyword>
<sequence>MKRRFDIQLTDNYIISASGLLLIGELLQSLNLHKRLHSLSMPGLTSSAAISHGDVVYSYLGLLSQGKNDFDWIEESRGDVFFQQSLGLKGVPSSPTLRQRFNQLAQHPETLPLIWEENTRFLKQRSSSLTPTVVSTDTTQKADDMSLLPLDVDHSPFD</sequence>
<dbReference type="Proteomes" id="UP000199668">
    <property type="component" value="Unassembled WGS sequence"/>
</dbReference>
<protein>
    <submittedName>
        <fullName evidence="1">Uncharacterized protein</fullName>
    </submittedName>
</protein>
<dbReference type="STRING" id="266892.SAMN04488054_1301"/>
<reference evidence="1 2" key="1">
    <citation type="submission" date="2016-10" db="EMBL/GenBank/DDBJ databases">
        <authorList>
            <person name="de Groot N.N."/>
        </authorList>
    </citation>
    <scope>NUCLEOTIDE SEQUENCE [LARGE SCALE GENOMIC DNA]</scope>
    <source>
        <strain evidence="1 2">CGMCC 1.6134</strain>
    </source>
</reference>
<accession>A0A1I4PPJ5</accession>
<evidence type="ECO:0000313" key="1">
    <source>
        <dbReference type="EMBL" id="SFM29688.1"/>
    </source>
</evidence>
<organism evidence="1 2">
    <name type="scientific">Salibacterium qingdaonense</name>
    <dbReference type="NCBI Taxonomy" id="266892"/>
    <lineage>
        <taxon>Bacteria</taxon>
        <taxon>Bacillati</taxon>
        <taxon>Bacillota</taxon>
        <taxon>Bacilli</taxon>
        <taxon>Bacillales</taxon>
        <taxon>Bacillaceae</taxon>
    </lineage>
</organism>
<evidence type="ECO:0000313" key="2">
    <source>
        <dbReference type="Proteomes" id="UP000199668"/>
    </source>
</evidence>
<feature type="non-terminal residue" evidence="1">
    <location>
        <position position="158"/>
    </location>
</feature>